<dbReference type="InterPro" id="IPR001123">
    <property type="entry name" value="LeuE-type"/>
</dbReference>
<feature type="transmembrane region" description="Helical" evidence="6">
    <location>
        <begin position="183"/>
        <end position="200"/>
    </location>
</feature>
<evidence type="ECO:0000256" key="4">
    <source>
        <dbReference type="ARBA" id="ARBA00022989"/>
    </source>
</evidence>
<accession>A0A9Y2IIL7</accession>
<dbReference type="EMBL" id="CP127294">
    <property type="protein sequence ID" value="WIX79830.1"/>
    <property type="molecule type" value="Genomic_DNA"/>
</dbReference>
<sequence length="204" mass="20946">MVDWAGFVPAAVLVSLIPGANQLLGLRNAARYGIGYAMAGIGGRFAAFVVLIGLVAAGLGTLLAASAELLTILKWIGVAYLLWLGISSILKARREMSQTQDPPKSKNLRAVVVNEFAVAISNPKALLLFAALLPQFTTTGSPTALAELGAAYLGVELVVGLAYVLVGRAIGVAGVKARTQQKVDAGSGICFVILAGVLAVDSSL</sequence>
<dbReference type="PANTHER" id="PTHR30086">
    <property type="entry name" value="ARGININE EXPORTER PROTEIN ARGO"/>
    <property type="match status" value="1"/>
</dbReference>
<gene>
    <name evidence="7" type="ORF">QRX50_03245</name>
</gene>
<dbReference type="AlphaFoldDB" id="A0A9Y2IIL7"/>
<dbReference type="Pfam" id="PF01810">
    <property type="entry name" value="LysE"/>
    <property type="match status" value="1"/>
</dbReference>
<dbReference type="KEGG" id="acab:QRX50_03245"/>
<feature type="transmembrane region" description="Helical" evidence="6">
    <location>
        <begin position="72"/>
        <end position="90"/>
    </location>
</feature>
<keyword evidence="5 6" id="KW-0472">Membrane</keyword>
<dbReference type="RefSeq" id="WP_285970509.1">
    <property type="nucleotide sequence ID" value="NZ_CP127294.1"/>
</dbReference>
<evidence type="ECO:0000256" key="1">
    <source>
        <dbReference type="ARBA" id="ARBA00004651"/>
    </source>
</evidence>
<dbReference type="GO" id="GO:0015171">
    <property type="term" value="F:amino acid transmembrane transporter activity"/>
    <property type="evidence" value="ECO:0007669"/>
    <property type="project" value="TreeGrafter"/>
</dbReference>
<evidence type="ECO:0000313" key="8">
    <source>
        <dbReference type="Proteomes" id="UP001236014"/>
    </source>
</evidence>
<feature type="transmembrane region" description="Helical" evidence="6">
    <location>
        <begin position="111"/>
        <end position="131"/>
    </location>
</feature>
<name>A0A9Y2IIL7_9PSEU</name>
<organism evidence="7 8">
    <name type="scientific">Amycolatopsis carbonis</name>
    <dbReference type="NCBI Taxonomy" id="715471"/>
    <lineage>
        <taxon>Bacteria</taxon>
        <taxon>Bacillati</taxon>
        <taxon>Actinomycetota</taxon>
        <taxon>Actinomycetes</taxon>
        <taxon>Pseudonocardiales</taxon>
        <taxon>Pseudonocardiaceae</taxon>
        <taxon>Amycolatopsis</taxon>
    </lineage>
</organism>
<feature type="transmembrane region" description="Helical" evidence="6">
    <location>
        <begin position="45"/>
        <end position="66"/>
    </location>
</feature>
<proteinExistence type="predicted"/>
<dbReference type="Proteomes" id="UP001236014">
    <property type="component" value="Chromosome"/>
</dbReference>
<keyword evidence="2" id="KW-1003">Cell membrane</keyword>
<evidence type="ECO:0000256" key="2">
    <source>
        <dbReference type="ARBA" id="ARBA00022475"/>
    </source>
</evidence>
<reference evidence="7 8" key="1">
    <citation type="submission" date="2023-06" db="EMBL/GenBank/DDBJ databases">
        <authorList>
            <person name="Oyuntsetseg B."/>
            <person name="Kim S.B."/>
        </authorList>
    </citation>
    <scope>NUCLEOTIDE SEQUENCE [LARGE SCALE GENOMIC DNA]</scope>
    <source>
        <strain evidence="7 8">2-15</strain>
    </source>
</reference>
<evidence type="ECO:0000313" key="7">
    <source>
        <dbReference type="EMBL" id="WIX79830.1"/>
    </source>
</evidence>
<feature type="transmembrane region" description="Helical" evidence="6">
    <location>
        <begin position="6"/>
        <end position="24"/>
    </location>
</feature>
<keyword evidence="8" id="KW-1185">Reference proteome</keyword>
<protein>
    <submittedName>
        <fullName evidence="7">LysE family translocator</fullName>
    </submittedName>
</protein>
<dbReference type="PIRSF" id="PIRSF006324">
    <property type="entry name" value="LeuE"/>
    <property type="match status" value="1"/>
</dbReference>
<keyword evidence="3 6" id="KW-0812">Transmembrane</keyword>
<feature type="transmembrane region" description="Helical" evidence="6">
    <location>
        <begin position="151"/>
        <end position="171"/>
    </location>
</feature>
<evidence type="ECO:0000256" key="6">
    <source>
        <dbReference type="SAM" id="Phobius"/>
    </source>
</evidence>
<dbReference type="PANTHER" id="PTHR30086:SF20">
    <property type="entry name" value="ARGININE EXPORTER PROTEIN ARGO-RELATED"/>
    <property type="match status" value="1"/>
</dbReference>
<evidence type="ECO:0000256" key="3">
    <source>
        <dbReference type="ARBA" id="ARBA00022692"/>
    </source>
</evidence>
<comment type="subcellular location">
    <subcellularLocation>
        <location evidence="1">Cell membrane</location>
        <topology evidence="1">Multi-pass membrane protein</topology>
    </subcellularLocation>
</comment>
<evidence type="ECO:0000256" key="5">
    <source>
        <dbReference type="ARBA" id="ARBA00023136"/>
    </source>
</evidence>
<dbReference type="GO" id="GO:0005886">
    <property type="term" value="C:plasma membrane"/>
    <property type="evidence" value="ECO:0007669"/>
    <property type="project" value="UniProtKB-SubCell"/>
</dbReference>
<keyword evidence="4 6" id="KW-1133">Transmembrane helix</keyword>